<evidence type="ECO:0000313" key="3">
    <source>
        <dbReference type="Proteomes" id="UP001203972"/>
    </source>
</evidence>
<keyword evidence="1" id="KW-0472">Membrane</keyword>
<dbReference type="EMBL" id="JAKTMA010000043">
    <property type="protein sequence ID" value="MCR0234897.1"/>
    <property type="molecule type" value="Genomic_DNA"/>
</dbReference>
<name>A0AAP2XTV5_CLOIN</name>
<keyword evidence="1" id="KW-1133">Transmembrane helix</keyword>
<protein>
    <submittedName>
        <fullName evidence="2">Uncharacterized protein</fullName>
    </submittedName>
</protein>
<gene>
    <name evidence="2" type="ORF">MKC95_19195</name>
</gene>
<dbReference type="Proteomes" id="UP001203972">
    <property type="component" value="Unassembled WGS sequence"/>
</dbReference>
<evidence type="ECO:0000313" key="2">
    <source>
        <dbReference type="EMBL" id="MCR0234897.1"/>
    </source>
</evidence>
<dbReference type="RefSeq" id="WP_008817698.1">
    <property type="nucleotide sequence ID" value="NZ_CABKQS010000002.1"/>
</dbReference>
<accession>A0AAP2XTV5</accession>
<dbReference type="AlphaFoldDB" id="A0AAP2XTV5"/>
<evidence type="ECO:0000256" key="1">
    <source>
        <dbReference type="SAM" id="Phobius"/>
    </source>
</evidence>
<reference evidence="2" key="1">
    <citation type="journal article" date="2022" name="Clin. Infect. Dis.">
        <title>Association between Clostridium innocuum and antibiotic-associated diarrhea in adults and children: A cross-sectional study and comparative genomics analysis.</title>
        <authorList>
            <person name="Cherny K.E."/>
            <person name="Muscat E.B."/>
            <person name="Balaji A."/>
            <person name="Mukherjee J."/>
            <person name="Ozer E.A."/>
            <person name="Angarone M.P."/>
            <person name="Hauser A.R."/>
            <person name="Sichel J.S."/>
            <person name="Amponsah E."/>
            <person name="Kociolek L.K."/>
        </authorList>
    </citation>
    <scope>NUCLEOTIDE SEQUENCE</scope>
    <source>
        <strain evidence="2">NU1-AC-029v</strain>
    </source>
</reference>
<feature type="transmembrane region" description="Helical" evidence="1">
    <location>
        <begin position="33"/>
        <end position="50"/>
    </location>
</feature>
<sequence length="56" mass="6401">MSKDNKMAVVCLVGAALLIILNVLYRLSFVNNYVALLFTILIFIIVFYINHKIKGR</sequence>
<comment type="caution">
    <text evidence="2">The sequence shown here is derived from an EMBL/GenBank/DDBJ whole genome shotgun (WGS) entry which is preliminary data.</text>
</comment>
<keyword evidence="1" id="KW-0812">Transmembrane</keyword>
<feature type="transmembrane region" description="Helical" evidence="1">
    <location>
        <begin position="7"/>
        <end position="27"/>
    </location>
</feature>
<organism evidence="2 3">
    <name type="scientific">Clostridium innocuum</name>
    <dbReference type="NCBI Taxonomy" id="1522"/>
    <lineage>
        <taxon>Bacteria</taxon>
        <taxon>Bacillati</taxon>
        <taxon>Bacillota</taxon>
        <taxon>Clostridia</taxon>
        <taxon>Eubacteriales</taxon>
        <taxon>Clostridiaceae</taxon>
        <taxon>Clostridium</taxon>
    </lineage>
</organism>
<proteinExistence type="predicted"/>